<protein>
    <submittedName>
        <fullName evidence="1">Uncharacterized protein</fullName>
    </submittedName>
</protein>
<dbReference type="Proteomes" id="UP001164746">
    <property type="component" value="Chromosome 1"/>
</dbReference>
<sequence length="289" mass="33147">MDLYQYLLVLLGYIATSAVCLLPVDPRRYPNKEESTSRQNLQMKELLNLAMIRADILRRLGITDPPLRPTPNPYTTKPPPIYNGIPFRLLDITRVLSESPGKSADTNIIQFKLSDIPSDNRTVVDMVNLLVRVKYKKKRKQERLDKLAKSSELRNTDTLSKKNKKKRRRKRNLEIELTVSNVTDDGKQGSVLTSVRSRLKKTKSLRLTLHPSVLERASNSDDPTLKLHIVCNGCGRRASLILLHRLKKRKATKRKGVARRSMVVAKEEDVHTNETVFEKRPKVQTSQNY</sequence>
<reference evidence="1" key="1">
    <citation type="submission" date="2022-11" db="EMBL/GenBank/DDBJ databases">
        <title>Centuries of genome instability and evolution in soft-shell clam transmissible cancer (bioRxiv).</title>
        <authorList>
            <person name="Hart S.F.M."/>
            <person name="Yonemitsu M.A."/>
            <person name="Giersch R.M."/>
            <person name="Beal B.F."/>
            <person name="Arriagada G."/>
            <person name="Davis B.W."/>
            <person name="Ostrander E.A."/>
            <person name="Goff S.P."/>
            <person name="Metzger M.J."/>
        </authorList>
    </citation>
    <scope>NUCLEOTIDE SEQUENCE</scope>
    <source>
        <strain evidence="1">MELC-2E11</strain>
        <tissue evidence="1">Siphon/mantle</tissue>
    </source>
</reference>
<name>A0ABY7DBE8_MYAAR</name>
<organism evidence="1 2">
    <name type="scientific">Mya arenaria</name>
    <name type="common">Soft-shell clam</name>
    <dbReference type="NCBI Taxonomy" id="6604"/>
    <lineage>
        <taxon>Eukaryota</taxon>
        <taxon>Metazoa</taxon>
        <taxon>Spiralia</taxon>
        <taxon>Lophotrochozoa</taxon>
        <taxon>Mollusca</taxon>
        <taxon>Bivalvia</taxon>
        <taxon>Autobranchia</taxon>
        <taxon>Heteroconchia</taxon>
        <taxon>Euheterodonta</taxon>
        <taxon>Imparidentia</taxon>
        <taxon>Neoheterodontei</taxon>
        <taxon>Myida</taxon>
        <taxon>Myoidea</taxon>
        <taxon>Myidae</taxon>
        <taxon>Mya</taxon>
    </lineage>
</organism>
<evidence type="ECO:0000313" key="1">
    <source>
        <dbReference type="EMBL" id="WAQ94035.1"/>
    </source>
</evidence>
<gene>
    <name evidence="1" type="ORF">MAR_006506</name>
</gene>
<accession>A0ABY7DBE8</accession>
<dbReference type="EMBL" id="CP111012">
    <property type="protein sequence ID" value="WAQ94035.1"/>
    <property type="molecule type" value="Genomic_DNA"/>
</dbReference>
<proteinExistence type="predicted"/>
<keyword evidence="2" id="KW-1185">Reference proteome</keyword>
<evidence type="ECO:0000313" key="2">
    <source>
        <dbReference type="Proteomes" id="UP001164746"/>
    </source>
</evidence>